<dbReference type="OrthoDB" id="413361at2759"/>
<gene>
    <name evidence="11" type="ORF">Ocin01_19904</name>
</gene>
<dbReference type="OMA" id="CYTHILD"/>
<evidence type="ECO:0000256" key="6">
    <source>
        <dbReference type="ARBA" id="ARBA00022908"/>
    </source>
</evidence>
<keyword evidence="6" id="KW-0229">DNA integration</keyword>
<keyword evidence="7" id="KW-0695">RNA-directed DNA polymerase</keyword>
<name>A0A1D2M1D5_ORCCI</name>
<dbReference type="Pfam" id="PF25597">
    <property type="entry name" value="SH3_retrovirus"/>
    <property type="match status" value="1"/>
</dbReference>
<protein>
    <submittedName>
        <fullName evidence="11">Retrovirus-related Pol polyprotein from transposon TNT 1-94</fullName>
    </submittedName>
</protein>
<keyword evidence="4" id="KW-0378">Hydrolase</keyword>
<evidence type="ECO:0000256" key="2">
    <source>
        <dbReference type="ARBA" id="ARBA00022723"/>
    </source>
</evidence>
<evidence type="ECO:0000256" key="7">
    <source>
        <dbReference type="ARBA" id="ARBA00022918"/>
    </source>
</evidence>
<evidence type="ECO:0000256" key="9">
    <source>
        <dbReference type="ARBA" id="ARBA00023172"/>
    </source>
</evidence>
<evidence type="ECO:0000313" key="12">
    <source>
        <dbReference type="Proteomes" id="UP000094527"/>
    </source>
</evidence>
<dbReference type="GO" id="GO:0046872">
    <property type="term" value="F:metal ion binding"/>
    <property type="evidence" value="ECO:0007669"/>
    <property type="project" value="UniProtKB-KW"/>
</dbReference>
<evidence type="ECO:0000313" key="11">
    <source>
        <dbReference type="EMBL" id="ODM86778.1"/>
    </source>
</evidence>
<proteinExistence type="predicted"/>
<dbReference type="PANTHER" id="PTHR42648:SF11">
    <property type="entry name" value="TRANSPOSON TY4-P GAG-POL POLYPROTEIN"/>
    <property type="match status" value="1"/>
</dbReference>
<reference evidence="11 12" key="1">
    <citation type="journal article" date="2016" name="Genome Biol. Evol.">
        <title>Gene Family Evolution Reflects Adaptation to Soil Environmental Stressors in the Genome of the Collembolan Orchesella cincta.</title>
        <authorList>
            <person name="Faddeeva-Vakhrusheva A."/>
            <person name="Derks M.F."/>
            <person name="Anvar S.Y."/>
            <person name="Agamennone V."/>
            <person name="Suring W."/>
            <person name="Smit S."/>
            <person name="van Straalen N.M."/>
            <person name="Roelofs D."/>
        </authorList>
    </citation>
    <scope>NUCLEOTIDE SEQUENCE [LARGE SCALE GENOMIC DNA]</scope>
    <source>
        <tissue evidence="11">Mixed pool</tissue>
    </source>
</reference>
<evidence type="ECO:0000256" key="5">
    <source>
        <dbReference type="ARBA" id="ARBA00022842"/>
    </source>
</evidence>
<evidence type="ECO:0000256" key="8">
    <source>
        <dbReference type="ARBA" id="ARBA00022932"/>
    </source>
</evidence>
<evidence type="ECO:0000256" key="4">
    <source>
        <dbReference type="ARBA" id="ARBA00022801"/>
    </source>
</evidence>
<dbReference type="EMBL" id="LJIJ01007297">
    <property type="protein sequence ID" value="ODM86778.1"/>
    <property type="molecule type" value="Genomic_DNA"/>
</dbReference>
<evidence type="ECO:0000256" key="1">
    <source>
        <dbReference type="ARBA" id="ARBA00022722"/>
    </source>
</evidence>
<keyword evidence="12" id="KW-1185">Reference proteome</keyword>
<keyword evidence="8" id="KW-0239">DNA-directed DNA polymerase</keyword>
<dbReference type="InterPro" id="IPR057670">
    <property type="entry name" value="SH3_retrovirus"/>
</dbReference>
<dbReference type="GO" id="GO:0015074">
    <property type="term" value="P:DNA integration"/>
    <property type="evidence" value="ECO:0007669"/>
    <property type="project" value="UniProtKB-KW"/>
</dbReference>
<keyword evidence="1" id="KW-0540">Nuclease</keyword>
<dbReference type="AlphaFoldDB" id="A0A1D2M1D5"/>
<keyword evidence="8" id="KW-0808">Transferase</keyword>
<keyword evidence="9" id="KW-0233">DNA recombination</keyword>
<comment type="caution">
    <text evidence="11">The sequence shown here is derived from an EMBL/GenBank/DDBJ whole genome shotgun (WGS) entry which is preliminary data.</text>
</comment>
<dbReference type="GO" id="GO:0016787">
    <property type="term" value="F:hydrolase activity"/>
    <property type="evidence" value="ECO:0007669"/>
    <property type="project" value="UniProtKB-KW"/>
</dbReference>
<keyword evidence="3" id="KW-0255">Endonuclease</keyword>
<dbReference type="GO" id="GO:0004519">
    <property type="term" value="F:endonuclease activity"/>
    <property type="evidence" value="ECO:0007669"/>
    <property type="project" value="UniProtKB-KW"/>
</dbReference>
<dbReference type="GO" id="GO:0003964">
    <property type="term" value="F:RNA-directed DNA polymerase activity"/>
    <property type="evidence" value="ECO:0007669"/>
    <property type="project" value="UniProtKB-KW"/>
</dbReference>
<dbReference type="PANTHER" id="PTHR42648">
    <property type="entry name" value="TRANSPOSASE, PUTATIVE-RELATED"/>
    <property type="match status" value="1"/>
</dbReference>
<feature type="domain" description="Retroviral polymerase SH3-like" evidence="10">
    <location>
        <begin position="55"/>
        <end position="111"/>
    </location>
</feature>
<keyword evidence="2" id="KW-0479">Metal-binding</keyword>
<evidence type="ECO:0000256" key="3">
    <source>
        <dbReference type="ARBA" id="ARBA00022759"/>
    </source>
</evidence>
<dbReference type="GO" id="GO:0006310">
    <property type="term" value="P:DNA recombination"/>
    <property type="evidence" value="ECO:0007669"/>
    <property type="project" value="UniProtKB-KW"/>
</dbReference>
<accession>A0A1D2M1D5</accession>
<dbReference type="InterPro" id="IPR039537">
    <property type="entry name" value="Retrotran_Ty1/copia-like"/>
</dbReference>
<dbReference type="GO" id="GO:0003887">
    <property type="term" value="F:DNA-directed DNA polymerase activity"/>
    <property type="evidence" value="ECO:0007669"/>
    <property type="project" value="UniProtKB-KW"/>
</dbReference>
<keyword evidence="5" id="KW-0460">Magnesium</keyword>
<organism evidence="11 12">
    <name type="scientific">Orchesella cincta</name>
    <name type="common">Springtail</name>
    <name type="synonym">Podura cincta</name>
    <dbReference type="NCBI Taxonomy" id="48709"/>
    <lineage>
        <taxon>Eukaryota</taxon>
        <taxon>Metazoa</taxon>
        <taxon>Ecdysozoa</taxon>
        <taxon>Arthropoda</taxon>
        <taxon>Hexapoda</taxon>
        <taxon>Collembola</taxon>
        <taxon>Entomobryomorpha</taxon>
        <taxon>Entomobryoidea</taxon>
        <taxon>Orchesellidae</taxon>
        <taxon>Orchesellinae</taxon>
        <taxon>Orchesella</taxon>
    </lineage>
</organism>
<keyword evidence="8" id="KW-0548">Nucleotidyltransferase</keyword>
<dbReference type="Proteomes" id="UP000094527">
    <property type="component" value="Unassembled WGS sequence"/>
</dbReference>
<sequence length="137" mass="15478">MLIAAKAPEFLWAEAVATSLYIHNRILNKHTASLTAYEMVFGKKPHLGHIKTFGCTAYKHVPKQQRGTWDAKSTKCILVGYDSNSNNYRLYDSERGNITIGRNVTFEEEAVEYFLSVSTLTATAKKKMKTAEQDQPM</sequence>
<evidence type="ECO:0000259" key="10">
    <source>
        <dbReference type="Pfam" id="PF25597"/>
    </source>
</evidence>
<dbReference type="STRING" id="48709.A0A1D2M1D5"/>